<protein>
    <submittedName>
        <fullName evidence="1">Leucine rich repeat family protein</fullName>
    </submittedName>
</protein>
<dbReference type="AlphaFoldDB" id="A0AAV7Y870"/>
<reference evidence="1" key="1">
    <citation type="submission" date="2022-08" db="EMBL/GenBank/DDBJ databases">
        <title>Novel sulphate-reducing endosymbionts in the free-living metamonad Anaeramoeba.</title>
        <authorList>
            <person name="Jerlstrom-Hultqvist J."/>
            <person name="Cepicka I."/>
            <person name="Gallot-Lavallee L."/>
            <person name="Salas-Leiva D."/>
            <person name="Curtis B.A."/>
            <person name="Zahonova K."/>
            <person name="Pipaliya S."/>
            <person name="Dacks J."/>
            <person name="Roger A.J."/>
        </authorList>
    </citation>
    <scope>NUCLEOTIDE SEQUENCE</scope>
    <source>
        <strain evidence="1">Busselton2</strain>
    </source>
</reference>
<dbReference type="Pfam" id="PF13516">
    <property type="entry name" value="LRR_6"/>
    <property type="match status" value="2"/>
</dbReference>
<dbReference type="InterPro" id="IPR032675">
    <property type="entry name" value="LRR_dom_sf"/>
</dbReference>
<evidence type="ECO:0000313" key="2">
    <source>
        <dbReference type="Proteomes" id="UP001146793"/>
    </source>
</evidence>
<comment type="caution">
    <text evidence="1">The sequence shown here is derived from an EMBL/GenBank/DDBJ whole genome shotgun (WGS) entry which is preliminary data.</text>
</comment>
<dbReference type="InterPro" id="IPR001611">
    <property type="entry name" value="Leu-rich_rpt"/>
</dbReference>
<dbReference type="SUPFAM" id="SSF52047">
    <property type="entry name" value="RNI-like"/>
    <property type="match status" value="1"/>
</dbReference>
<gene>
    <name evidence="1" type="ORF">M0812_30248</name>
</gene>
<dbReference type="EMBL" id="JANTQA010000076">
    <property type="protein sequence ID" value="KAJ3423714.1"/>
    <property type="molecule type" value="Genomic_DNA"/>
</dbReference>
<dbReference type="Gene3D" id="3.80.10.10">
    <property type="entry name" value="Ribonuclease Inhibitor"/>
    <property type="match status" value="1"/>
</dbReference>
<dbReference type="PANTHER" id="PTHR24114">
    <property type="entry name" value="LEUCINE RICH REPEAT FAMILY PROTEIN"/>
    <property type="match status" value="1"/>
</dbReference>
<organism evidence="1 2">
    <name type="scientific">Anaeramoeba flamelloides</name>
    <dbReference type="NCBI Taxonomy" id="1746091"/>
    <lineage>
        <taxon>Eukaryota</taxon>
        <taxon>Metamonada</taxon>
        <taxon>Anaeramoebidae</taxon>
        <taxon>Anaeramoeba</taxon>
    </lineage>
</organism>
<sequence>MYPKEIFKNNLQRLILNDQTLTHLDLSENEIDEEGMQALSQALKVNQTLTHLNLSWNQIGYEGMQALCECLKVNQTLVYLDLVRMKLRRGNASIKSSPKSQPNPSQL</sequence>
<dbReference type="Proteomes" id="UP001146793">
    <property type="component" value="Unassembled WGS sequence"/>
</dbReference>
<proteinExistence type="predicted"/>
<accession>A0AAV7Y870</accession>
<dbReference type="InterPro" id="IPR052394">
    <property type="entry name" value="LRR-containing"/>
</dbReference>
<dbReference type="PANTHER" id="PTHR24114:SF2">
    <property type="entry name" value="F-BOX DOMAIN-CONTAINING PROTEIN-RELATED"/>
    <property type="match status" value="1"/>
</dbReference>
<name>A0AAV7Y870_9EUKA</name>
<evidence type="ECO:0000313" key="1">
    <source>
        <dbReference type="EMBL" id="KAJ3423714.1"/>
    </source>
</evidence>
<dbReference type="SMART" id="SM00368">
    <property type="entry name" value="LRR_RI"/>
    <property type="match status" value="2"/>
</dbReference>